<accession>A0ABS8UKI6</accession>
<name>A0ABS8UKI6_DATST</name>
<protein>
    <submittedName>
        <fullName evidence="1">Uncharacterized protein</fullName>
    </submittedName>
</protein>
<evidence type="ECO:0000313" key="2">
    <source>
        <dbReference type="Proteomes" id="UP000823775"/>
    </source>
</evidence>
<proteinExistence type="predicted"/>
<comment type="caution">
    <text evidence="1">The sequence shown here is derived from an EMBL/GenBank/DDBJ whole genome shotgun (WGS) entry which is preliminary data.</text>
</comment>
<gene>
    <name evidence="1" type="ORF">HAX54_016051</name>
</gene>
<sequence length="89" mass="9341">MLVAGGVLLAGGRKSRSSGGGWNLIGAEIGEEERIGAATTGSVGCRSGWLDRRGEREREGGLAGDGVFGREEREVGSFPAVERRLVGRR</sequence>
<reference evidence="1 2" key="1">
    <citation type="journal article" date="2021" name="BMC Genomics">
        <title>Datura genome reveals duplications of psychoactive alkaloid biosynthetic genes and high mutation rate following tissue culture.</title>
        <authorList>
            <person name="Rajewski A."/>
            <person name="Carter-House D."/>
            <person name="Stajich J."/>
            <person name="Litt A."/>
        </authorList>
    </citation>
    <scope>NUCLEOTIDE SEQUENCE [LARGE SCALE GENOMIC DNA]</scope>
    <source>
        <strain evidence="1">AR-01</strain>
    </source>
</reference>
<dbReference type="Proteomes" id="UP000823775">
    <property type="component" value="Unassembled WGS sequence"/>
</dbReference>
<organism evidence="1 2">
    <name type="scientific">Datura stramonium</name>
    <name type="common">Jimsonweed</name>
    <name type="synonym">Common thornapple</name>
    <dbReference type="NCBI Taxonomy" id="4076"/>
    <lineage>
        <taxon>Eukaryota</taxon>
        <taxon>Viridiplantae</taxon>
        <taxon>Streptophyta</taxon>
        <taxon>Embryophyta</taxon>
        <taxon>Tracheophyta</taxon>
        <taxon>Spermatophyta</taxon>
        <taxon>Magnoliopsida</taxon>
        <taxon>eudicotyledons</taxon>
        <taxon>Gunneridae</taxon>
        <taxon>Pentapetalae</taxon>
        <taxon>asterids</taxon>
        <taxon>lamiids</taxon>
        <taxon>Solanales</taxon>
        <taxon>Solanaceae</taxon>
        <taxon>Solanoideae</taxon>
        <taxon>Datureae</taxon>
        <taxon>Datura</taxon>
    </lineage>
</organism>
<keyword evidence="2" id="KW-1185">Reference proteome</keyword>
<dbReference type="EMBL" id="JACEIK010002033">
    <property type="protein sequence ID" value="MCD9558605.1"/>
    <property type="molecule type" value="Genomic_DNA"/>
</dbReference>
<evidence type="ECO:0000313" key="1">
    <source>
        <dbReference type="EMBL" id="MCD9558605.1"/>
    </source>
</evidence>